<dbReference type="Proteomes" id="UP000324143">
    <property type="component" value="Unassembled WGS sequence"/>
</dbReference>
<gene>
    <name evidence="2" type="ORF">FXF47_02225</name>
</gene>
<dbReference type="AlphaFoldDB" id="A0A5D0MFL5"/>
<keyword evidence="1" id="KW-0472">Membrane</keyword>
<keyword evidence="1" id="KW-1133">Transmembrane helix</keyword>
<evidence type="ECO:0000313" key="2">
    <source>
        <dbReference type="EMBL" id="TYB31826.1"/>
    </source>
</evidence>
<keyword evidence="1" id="KW-0812">Transmembrane</keyword>
<evidence type="ECO:0000313" key="3">
    <source>
        <dbReference type="Proteomes" id="UP000324143"/>
    </source>
</evidence>
<feature type="transmembrane region" description="Helical" evidence="1">
    <location>
        <begin position="7"/>
        <end position="30"/>
    </location>
</feature>
<sequence>MKNNKGIALFLAIGFVAITAAVILGVGILLNSYRTTSTSYKEKEYSIHYANLALEEIKWNLEKRYKDWMYDATHNPGSDGYYDYDPRATGGDDNLLDGSVNPDTDDYSYTAVSTEGFSDTNYQESYWIKVIDHYVWQEEDSNDIYSKSSSKSIPYGRAEGWIRVAQDSEDAASKFTFIYDVFCRGVSYRGVDMVEQDGEYVYSGNGKPPRETLIQATAKAGDSLSLSEFSISVFKGHLNVGRGYNGYGRMHAQNYIKFIDQPSDRIGEIPKFYNVLSTSNADGADGFIFQRQADVNQIAPSEWETWVSNHKDDTITTKDGTTVSTWGFDKSPKLAHAAFVGDFAEPAIIPPISPKTDMHFRKVRGAARANGIFVEEGNVGYMFLDPGDVTVNGDGAVVIYLDSGTLYVNGEAQSGGSPYTIQISDLDNKLVYVDGAPLSASYPISSCVDEGTRSYTYGNSTDMGIYTTSGIRGLAGVLDGQLSIFSGYDIVLAGDIIYQNFLDKINFTYKDYSGGTTYGEIKQWALVSSPGVPSNNNPNLLGVNGKHDIIVPGDMFNWASDYSYNGFKADRCDQSGTGIISSGSISGDGYPDLFTFGLYFGAHRVYGEVPVVTPEETYDRSKKYVDSKGTWFIYGGLGSAQQIYASLSYSSPGMGHDEGYAYRSYNYDPNLYNYEPPFTIAVTSQPIWNWRIVNNFPQGIEPK</sequence>
<reference evidence="2" key="1">
    <citation type="submission" date="2019-08" db="EMBL/GenBank/DDBJ databases">
        <title>Genomic characterization of a novel candidate phylum (ARYD3) from a high temperature, high salinity tertiary oil reservoir in north central Oklahoma, USA.</title>
        <authorList>
            <person name="Youssef N.H."/>
            <person name="Yadav A."/>
            <person name="Elshahed M.S."/>
        </authorList>
    </citation>
    <scope>NUCLEOTIDE SEQUENCE [LARGE SCALE GENOMIC DNA]</scope>
    <source>
        <strain evidence="2">ARYD3</strain>
    </source>
</reference>
<organism evidence="2 3">
    <name type="scientific">Candidatus Mcinerneyibacterium aminivorans</name>
    <dbReference type="NCBI Taxonomy" id="2703815"/>
    <lineage>
        <taxon>Bacteria</taxon>
        <taxon>Candidatus Macinerneyibacteriota</taxon>
        <taxon>Candidatus Mcinerneyibacteria</taxon>
        <taxon>Candidatus Mcinerneyibacteriales</taxon>
        <taxon>Candidatus Mcinerneyibacteriaceae</taxon>
        <taxon>Candidatus Mcinerneyibacterium</taxon>
    </lineage>
</organism>
<protein>
    <submittedName>
        <fullName evidence="2">Uncharacterized protein</fullName>
    </submittedName>
</protein>
<name>A0A5D0MFL5_9BACT</name>
<evidence type="ECO:0000256" key="1">
    <source>
        <dbReference type="SAM" id="Phobius"/>
    </source>
</evidence>
<accession>A0A5D0MFL5</accession>
<comment type="caution">
    <text evidence="2">The sequence shown here is derived from an EMBL/GenBank/DDBJ whole genome shotgun (WGS) entry which is preliminary data.</text>
</comment>
<proteinExistence type="predicted"/>
<keyword evidence="3" id="KW-1185">Reference proteome</keyword>
<dbReference type="EMBL" id="VSIX01000028">
    <property type="protein sequence ID" value="TYB31826.1"/>
    <property type="molecule type" value="Genomic_DNA"/>
</dbReference>